<proteinExistence type="predicted"/>
<evidence type="ECO:0000313" key="2">
    <source>
        <dbReference type="Proteomes" id="UP000265828"/>
    </source>
</evidence>
<organism evidence="1 2">
    <name type="scientific">Blautia obeum</name>
    <dbReference type="NCBI Taxonomy" id="40520"/>
    <lineage>
        <taxon>Bacteria</taxon>
        <taxon>Bacillati</taxon>
        <taxon>Bacillota</taxon>
        <taxon>Clostridia</taxon>
        <taxon>Lachnospirales</taxon>
        <taxon>Lachnospiraceae</taxon>
        <taxon>Blautia</taxon>
    </lineage>
</organism>
<dbReference type="AlphaFoldDB" id="A0A395X959"/>
<accession>A0A395X959</accession>
<comment type="caution">
    <text evidence="1">The sequence shown here is derived from an EMBL/GenBank/DDBJ whole genome shotgun (WGS) entry which is preliminary data.</text>
</comment>
<dbReference type="RefSeq" id="WP_118037100.1">
    <property type="nucleotide sequence ID" value="NZ_QRYY01000006.1"/>
</dbReference>
<sequence length="103" mass="11803">MAIRYVDSNTIMDFGEKIRFKSKVEPVCGVDIPFSIISADYELIFVDTDAETETVEDQGNCNINEHTLDALIEPQKTGIYCLRFIYKIADETWVDNYKIKVKG</sequence>
<evidence type="ECO:0000313" key="1">
    <source>
        <dbReference type="EMBL" id="RGV64380.1"/>
    </source>
</evidence>
<reference evidence="1 2" key="1">
    <citation type="submission" date="2018-08" db="EMBL/GenBank/DDBJ databases">
        <title>A genome reference for cultivated species of the human gut microbiota.</title>
        <authorList>
            <person name="Zou Y."/>
            <person name="Xue W."/>
            <person name="Luo G."/>
        </authorList>
    </citation>
    <scope>NUCLEOTIDE SEQUENCE [LARGE SCALE GENOMIC DNA]</scope>
    <source>
        <strain evidence="1 2">AF14-23</strain>
    </source>
</reference>
<gene>
    <name evidence="1" type="ORF">DWW07_09275</name>
</gene>
<dbReference type="Proteomes" id="UP000265828">
    <property type="component" value="Unassembled WGS sequence"/>
</dbReference>
<dbReference type="EMBL" id="QRZI01000005">
    <property type="protein sequence ID" value="RGV64380.1"/>
    <property type="molecule type" value="Genomic_DNA"/>
</dbReference>
<protein>
    <submittedName>
        <fullName evidence="1">Uncharacterized protein</fullName>
    </submittedName>
</protein>
<name>A0A395X959_9FIRM</name>